<feature type="transmembrane region" description="Helical" evidence="1">
    <location>
        <begin position="116"/>
        <end position="132"/>
    </location>
</feature>
<keyword evidence="3" id="KW-0378">Hydrolase</keyword>
<protein>
    <submittedName>
        <fullName evidence="3">CAAX amino terminal protease family protein</fullName>
    </submittedName>
</protein>
<evidence type="ECO:0000313" key="3">
    <source>
        <dbReference type="EMBL" id="AAM07807.1"/>
    </source>
</evidence>
<dbReference type="EMBL" id="AE010299">
    <property type="protein sequence ID" value="AAM07807.1"/>
    <property type="molecule type" value="Genomic_DNA"/>
</dbReference>
<dbReference type="PANTHER" id="PTHR43592:SF15">
    <property type="entry name" value="CAAX AMINO TERMINAL PROTEASE FAMILY PROTEIN"/>
    <property type="match status" value="1"/>
</dbReference>
<evidence type="ECO:0000313" key="4">
    <source>
        <dbReference type="Proteomes" id="UP000002487"/>
    </source>
</evidence>
<feature type="transmembrane region" description="Helical" evidence="1">
    <location>
        <begin position="266"/>
        <end position="281"/>
    </location>
</feature>
<feature type="transmembrane region" description="Helical" evidence="1">
    <location>
        <begin position="288"/>
        <end position="308"/>
    </location>
</feature>
<dbReference type="Pfam" id="PF02517">
    <property type="entry name" value="Rce1-like"/>
    <property type="match status" value="1"/>
</dbReference>
<dbReference type="EnsemblBacteria" id="AAM07807">
    <property type="protein sequence ID" value="AAM07807"/>
    <property type="gene ID" value="MA_4466"/>
</dbReference>
<reference evidence="3 4" key="1">
    <citation type="journal article" date="2002" name="Genome Res.">
        <title>The genome of Methanosarcina acetivorans reveals extensive metabolic and physiological diversity.</title>
        <authorList>
            <person name="Galagan J.E."/>
            <person name="Nusbaum C."/>
            <person name="Roy A."/>
            <person name="Endrizzi M.G."/>
            <person name="Macdonald P."/>
            <person name="FitzHugh W."/>
            <person name="Calvo S."/>
            <person name="Engels R."/>
            <person name="Smirnov S."/>
            <person name="Atnoor D."/>
            <person name="Brown A."/>
            <person name="Allen N."/>
            <person name="Naylor J."/>
            <person name="Stange-Thomann N."/>
            <person name="DeArellano K."/>
            <person name="Johnson R."/>
            <person name="Linton L."/>
            <person name="McEwan P."/>
            <person name="McKernan K."/>
            <person name="Talamas J."/>
            <person name="Tirrell A."/>
            <person name="Ye W."/>
            <person name="Zimmer A."/>
            <person name="Barber R.D."/>
            <person name="Cann I."/>
            <person name="Graham D.E."/>
            <person name="Grahame D.A."/>
            <person name="Guss A."/>
            <person name="Hedderich R."/>
            <person name="Ingram-Smith C."/>
            <person name="Kuettner C.H."/>
            <person name="Krzycki J.A."/>
            <person name="Leigh J.A."/>
            <person name="Li W."/>
            <person name="Liu J."/>
            <person name="Mukhopadhyay B."/>
            <person name="Reeve J.N."/>
            <person name="Smith K."/>
            <person name="Springer T.A."/>
            <person name="Umayam L.A."/>
            <person name="White O."/>
            <person name="White R.H."/>
            <person name="de Macario E.C."/>
            <person name="Ferry J.G."/>
            <person name="Jarrell K.F."/>
            <person name="Jing H."/>
            <person name="Macario A.J.L."/>
            <person name="Paulsen I."/>
            <person name="Pritchett M."/>
            <person name="Sowers K.R."/>
            <person name="Swanson R.V."/>
            <person name="Zinder S.H."/>
            <person name="Lander E."/>
            <person name="Metcalf W.W."/>
            <person name="Birren B."/>
        </authorList>
    </citation>
    <scope>NUCLEOTIDE SEQUENCE [LARGE SCALE GENOMIC DNA]</scope>
    <source>
        <strain evidence="4">ATCC 35395 / DSM 2834 / JCM 12185 / C2A</strain>
    </source>
</reference>
<dbReference type="KEGG" id="mac:MA_4466"/>
<feature type="transmembrane region" description="Helical" evidence="1">
    <location>
        <begin position="207"/>
        <end position="227"/>
    </location>
</feature>
<evidence type="ECO:0000259" key="2">
    <source>
        <dbReference type="Pfam" id="PF02517"/>
    </source>
</evidence>
<gene>
    <name evidence="3" type="ordered locus">MA_4466</name>
</gene>
<keyword evidence="1" id="KW-0812">Transmembrane</keyword>
<feature type="transmembrane region" description="Helical" evidence="1">
    <location>
        <begin position="175"/>
        <end position="195"/>
    </location>
</feature>
<organism evidence="3 4">
    <name type="scientific">Methanosarcina acetivorans (strain ATCC 35395 / DSM 2834 / JCM 12185 / C2A)</name>
    <dbReference type="NCBI Taxonomy" id="188937"/>
    <lineage>
        <taxon>Archaea</taxon>
        <taxon>Methanobacteriati</taxon>
        <taxon>Methanobacteriota</taxon>
        <taxon>Stenosarchaea group</taxon>
        <taxon>Methanomicrobia</taxon>
        <taxon>Methanosarcinales</taxon>
        <taxon>Methanosarcinaceae</taxon>
        <taxon>Methanosarcina</taxon>
    </lineage>
</organism>
<keyword evidence="1" id="KW-0472">Membrane</keyword>
<dbReference type="GO" id="GO:0004175">
    <property type="term" value="F:endopeptidase activity"/>
    <property type="evidence" value="ECO:0007669"/>
    <property type="project" value="UniProtKB-ARBA"/>
</dbReference>
<dbReference type="GO" id="GO:0080120">
    <property type="term" value="P:CAAX-box protein maturation"/>
    <property type="evidence" value="ECO:0007669"/>
    <property type="project" value="UniProtKB-ARBA"/>
</dbReference>
<dbReference type="InParanoid" id="Q8THP7"/>
<dbReference type="AlphaFoldDB" id="Q8THP7"/>
<evidence type="ECO:0000256" key="1">
    <source>
        <dbReference type="SAM" id="Phobius"/>
    </source>
</evidence>
<dbReference type="STRING" id="188937.MA_4466"/>
<keyword evidence="1" id="KW-1133">Transmembrane helix</keyword>
<feature type="transmembrane region" description="Helical" evidence="1">
    <location>
        <begin position="57"/>
        <end position="81"/>
    </location>
</feature>
<dbReference type="HOGENOM" id="CLU_071482_0_0_2"/>
<dbReference type="GO" id="GO:0006508">
    <property type="term" value="P:proteolysis"/>
    <property type="evidence" value="ECO:0007669"/>
    <property type="project" value="UniProtKB-KW"/>
</dbReference>
<name>Q8THP7_METAC</name>
<feature type="domain" description="CAAX prenyl protease 2/Lysostaphin resistance protein A-like" evidence="2">
    <location>
        <begin position="209"/>
        <end position="299"/>
    </location>
</feature>
<dbReference type="PhylomeDB" id="Q8THP7"/>
<keyword evidence="3" id="KW-0645">Protease</keyword>
<dbReference type="MEROPS" id="G05.A04"/>
<sequence>MILRKTYLTGMCISGLMLRRRPEVAPPEYPPSELEAGKISLPELGKMFKMQTEEKNVFLKKIFSVGAPVIAIAFAELLIFSGRIKEAAITYTLLLIILSLSIIVSKKLETRKIYQAFILLPILRMVNLSMPIFFESSLYTFVFIYVPMTIPATIISVHQKIPRESKGDLLKKMKIYLPFSILAGLIFAELENLFIQTSPLIPDLSLFNLLKLTIIMIFVIGLTEEFIFRGIIQTRLEEFLGPAGGILLASLLFGLMHSSYGTPYEMAYTFLAGGVLGYFFYRTKSLALVVMIHGFINIFLFGLIPYLGPGLGLI</sequence>
<dbReference type="PANTHER" id="PTHR43592">
    <property type="entry name" value="CAAX AMINO TERMINAL PROTEASE"/>
    <property type="match status" value="1"/>
</dbReference>
<accession>Q8THP7</accession>
<dbReference type="InterPro" id="IPR003675">
    <property type="entry name" value="Rce1/LyrA-like_dom"/>
</dbReference>
<feature type="transmembrane region" description="Helical" evidence="1">
    <location>
        <begin position="87"/>
        <end position="104"/>
    </location>
</feature>
<feature type="transmembrane region" description="Helical" evidence="1">
    <location>
        <begin position="239"/>
        <end position="260"/>
    </location>
</feature>
<feature type="transmembrane region" description="Helical" evidence="1">
    <location>
        <begin position="138"/>
        <end position="155"/>
    </location>
</feature>
<proteinExistence type="predicted"/>
<keyword evidence="4" id="KW-1185">Reference proteome</keyword>
<dbReference type="Proteomes" id="UP000002487">
    <property type="component" value="Chromosome"/>
</dbReference>